<dbReference type="EMBL" id="LDAU01000174">
    <property type="protein sequence ID" value="KRX01221.1"/>
    <property type="molecule type" value="Genomic_DNA"/>
</dbReference>
<gene>
    <name evidence="2" type="ORF">PPERSA_05621</name>
</gene>
<proteinExistence type="predicted"/>
<organism evidence="2 3">
    <name type="scientific">Pseudocohnilembus persalinus</name>
    <name type="common">Ciliate</name>
    <dbReference type="NCBI Taxonomy" id="266149"/>
    <lineage>
        <taxon>Eukaryota</taxon>
        <taxon>Sar</taxon>
        <taxon>Alveolata</taxon>
        <taxon>Ciliophora</taxon>
        <taxon>Intramacronucleata</taxon>
        <taxon>Oligohymenophorea</taxon>
        <taxon>Scuticociliatia</taxon>
        <taxon>Philasterida</taxon>
        <taxon>Pseudocohnilembidae</taxon>
        <taxon>Pseudocohnilembus</taxon>
    </lineage>
</organism>
<feature type="region of interest" description="Disordered" evidence="1">
    <location>
        <begin position="477"/>
        <end position="540"/>
    </location>
</feature>
<feature type="compositionally biased region" description="Polar residues" evidence="1">
    <location>
        <begin position="176"/>
        <end position="203"/>
    </location>
</feature>
<feature type="region of interest" description="Disordered" evidence="1">
    <location>
        <begin position="331"/>
        <end position="350"/>
    </location>
</feature>
<feature type="region of interest" description="Disordered" evidence="1">
    <location>
        <begin position="606"/>
        <end position="664"/>
    </location>
</feature>
<name>A0A0V0QGK9_PSEPJ</name>
<feature type="compositionally biased region" description="Basic and acidic residues" evidence="1">
    <location>
        <begin position="651"/>
        <end position="664"/>
    </location>
</feature>
<feature type="compositionally biased region" description="Low complexity" evidence="1">
    <location>
        <begin position="940"/>
        <end position="964"/>
    </location>
</feature>
<feature type="region of interest" description="Disordered" evidence="1">
    <location>
        <begin position="892"/>
        <end position="1011"/>
    </location>
</feature>
<feature type="compositionally biased region" description="Low complexity" evidence="1">
    <location>
        <begin position="609"/>
        <end position="622"/>
    </location>
</feature>
<feature type="compositionally biased region" description="Polar residues" evidence="1">
    <location>
        <begin position="892"/>
        <end position="921"/>
    </location>
</feature>
<dbReference type="Proteomes" id="UP000054937">
    <property type="component" value="Unassembled WGS sequence"/>
</dbReference>
<feature type="compositionally biased region" description="Polar residues" evidence="1">
    <location>
        <begin position="23"/>
        <end position="33"/>
    </location>
</feature>
<feature type="compositionally biased region" description="Low complexity" evidence="1">
    <location>
        <begin position="477"/>
        <end position="494"/>
    </location>
</feature>
<feature type="region of interest" description="Disordered" evidence="1">
    <location>
        <begin position="401"/>
        <end position="433"/>
    </location>
</feature>
<feature type="region of interest" description="Disordered" evidence="1">
    <location>
        <begin position="563"/>
        <end position="592"/>
    </location>
</feature>
<feature type="compositionally biased region" description="Low complexity" evidence="1">
    <location>
        <begin position="157"/>
        <end position="166"/>
    </location>
</feature>
<feature type="compositionally biased region" description="Basic and acidic residues" evidence="1">
    <location>
        <begin position="623"/>
        <end position="644"/>
    </location>
</feature>
<feature type="region of interest" description="Disordered" evidence="1">
    <location>
        <begin position="213"/>
        <end position="232"/>
    </location>
</feature>
<reference evidence="2 3" key="1">
    <citation type="journal article" date="2015" name="Sci. Rep.">
        <title>Genome of the facultative scuticociliatosis pathogen Pseudocohnilembus persalinus provides insight into its virulence through horizontal gene transfer.</title>
        <authorList>
            <person name="Xiong J."/>
            <person name="Wang G."/>
            <person name="Cheng J."/>
            <person name="Tian M."/>
            <person name="Pan X."/>
            <person name="Warren A."/>
            <person name="Jiang C."/>
            <person name="Yuan D."/>
            <person name="Miao W."/>
        </authorList>
    </citation>
    <scope>NUCLEOTIDE SEQUENCE [LARGE SCALE GENOMIC DNA]</scope>
    <source>
        <strain evidence="2">36N120E</strain>
    </source>
</reference>
<evidence type="ECO:0000313" key="3">
    <source>
        <dbReference type="Proteomes" id="UP000054937"/>
    </source>
</evidence>
<accession>A0A0V0QGK9</accession>
<feature type="compositionally biased region" description="Polar residues" evidence="1">
    <location>
        <begin position="41"/>
        <end position="58"/>
    </location>
</feature>
<dbReference type="OrthoDB" id="327333at2759"/>
<feature type="region of interest" description="Disordered" evidence="1">
    <location>
        <begin position="156"/>
        <end position="203"/>
    </location>
</feature>
<feature type="compositionally biased region" description="Low complexity" evidence="1">
    <location>
        <begin position="339"/>
        <end position="350"/>
    </location>
</feature>
<feature type="compositionally biased region" description="Polar residues" evidence="1">
    <location>
        <begin position="999"/>
        <end position="1010"/>
    </location>
</feature>
<feature type="compositionally biased region" description="Basic and acidic residues" evidence="1">
    <location>
        <begin position="567"/>
        <end position="591"/>
    </location>
</feature>
<comment type="caution">
    <text evidence="2">The sequence shown here is derived from an EMBL/GenBank/DDBJ whole genome shotgun (WGS) entry which is preliminary data.</text>
</comment>
<feature type="compositionally biased region" description="Polar residues" evidence="1">
    <location>
        <begin position="418"/>
        <end position="430"/>
    </location>
</feature>
<evidence type="ECO:0000256" key="1">
    <source>
        <dbReference type="SAM" id="MobiDB-lite"/>
    </source>
</evidence>
<dbReference type="AlphaFoldDB" id="A0A0V0QGK9"/>
<sequence length="1238" mass="145778">MKKWEEQQKKKLYQKKINNVKSTLATGTKSPKTNLVEKSVKSTATNSKNQTPSSSYSKTRSLIGDYYEGEKEDLNQIPLYKLLKMQSLQQYAKQLINRGYGYKLTKFNYMTQTQLNALFEEIKVAPGHKTKLMALIDFIGELLPEELRQIQGTVPGSAASNYSKYSSENKKRYTSDKISITSSTAKPSQRKNIQSNIRPVSAKTQINVHKIQSQNQQYKSSQPYEKSNSQQNLSHKYRNTNNMSQNSQNSQISRNQLGNQNNLQQIPSSAREDFQNLYGKNQQISGQFLSESGDDIDDSISRDLQKYRQLQQLQENSQEDYDQDLAQNINNYLSNSSGKKNNQQQNKKQIQQYEYEQQQYDDDLGEDSEEFYLNKDIQLQLKEIGVDYFMEPNFSEQKYFEQQQYQHEKTPQIDKKQPNIQDQLSKQNKQSEQDVLGDTLRNIINKYQTENDFENDINPSQISKKDVQYNFLKNSQAQDQIQQQSQVNNQKPEQSYGNEFMDYNDDFEQEDDDYDYKKDFNDNGNKNQYSSIKEDINQNNNDEDIVEQEIEIDKDYDYQHQKTPIIQDKKAVPNKTIQEKDNNQKVQKQTETKITQKKQENAYLKNKKPIQQQQQQQQVKIQKQNDKKINSQKELDKLNQKADKIQIQQEKQTKKQELQKKKLPKKAEDDINLIPYINEDNNVEIQIKYNRILKNLEENVVKGQKNQGTLDIHNINLEVEKVKNLYLSYDSGKLTSTLINLDIEEMCFCLASAVHKHLENFQLNKKIVQNNSQLKINNNSSYNMSKIQMLNSKLMVKSQLADIKEVNETSPSKNNTLSTQDYKNESTLSQCYNLVDEPTIIHENEEFKQPEIQVSKYLQDNGKSFYRNQFLKNQSQLQEILRESLMMQMDTKQNQQSKYIQNKKSQISSKNQAEVELSTNFYEEMKETYSDNEEDEEQLQKQYEQQEQQYNQQQEQLQKQYEQQQQKEQEEIQQKNQPTPKHIKQKQQQFDKFNKRQQPNSVSRNQSLANRLSERDAYDCKLDFSEDEEDSVSISQQNMQNLNSQQMTESEEYEMLRQEVELNPDLEVEDVSYQQCYDNENDEDSSKDSQNQFDFEIHSNASANVNQYNNLNFNKKNKKNNNEQIYDNASIYQSQEFNEKISQTLKAEQSTVSLQESNANFSMVSHYTMVVHDNDKQTRYHQNKDLFDKTYNEYNDDPLFQQLPPISLIQNFSKNKDFYLNLNNLQLGKIGEGFQLLL</sequence>
<protein>
    <submittedName>
        <fullName evidence="2">Uncharacterized protein</fullName>
    </submittedName>
</protein>
<keyword evidence="3" id="KW-1185">Reference proteome</keyword>
<feature type="compositionally biased region" description="Acidic residues" evidence="1">
    <location>
        <begin position="502"/>
        <end position="514"/>
    </location>
</feature>
<feature type="region of interest" description="Disordered" evidence="1">
    <location>
        <begin position="23"/>
        <end position="58"/>
    </location>
</feature>
<dbReference type="InParanoid" id="A0A0V0QGK9"/>
<feature type="compositionally biased region" description="Basic and acidic residues" evidence="1">
    <location>
        <begin position="406"/>
        <end position="417"/>
    </location>
</feature>
<evidence type="ECO:0000313" key="2">
    <source>
        <dbReference type="EMBL" id="KRX01221.1"/>
    </source>
</evidence>